<evidence type="ECO:0000313" key="1">
    <source>
        <dbReference type="EMBL" id="SDJ56495.1"/>
    </source>
</evidence>
<evidence type="ECO:0008006" key="5">
    <source>
        <dbReference type="Google" id="ProtNLM"/>
    </source>
</evidence>
<accession>A0A2X2X0B5</accession>
<dbReference type="EMBL" id="UAWB01000012">
    <property type="protein sequence ID" value="SQB46184.1"/>
    <property type="molecule type" value="Genomic_DNA"/>
</dbReference>
<evidence type="ECO:0000313" key="4">
    <source>
        <dbReference type="Proteomes" id="UP000251670"/>
    </source>
</evidence>
<gene>
    <name evidence="2" type="ORF">NCTC13492_03247</name>
    <name evidence="1" type="ORF">SAMN05421542_3822</name>
</gene>
<proteinExistence type="predicted"/>
<evidence type="ECO:0000313" key="3">
    <source>
        <dbReference type="Proteomes" id="UP000199426"/>
    </source>
</evidence>
<dbReference type="STRING" id="445960.SAMN05421542_3822"/>
<name>A0A2X2X0B5_CHRJE</name>
<dbReference type="EMBL" id="FNEG01000006">
    <property type="protein sequence ID" value="SDJ56495.1"/>
    <property type="molecule type" value="Genomic_DNA"/>
</dbReference>
<protein>
    <recommendedName>
        <fullName evidence="5">YD repeat (Two copies)</fullName>
    </recommendedName>
</protein>
<dbReference type="Proteomes" id="UP000251670">
    <property type="component" value="Unassembled WGS sequence"/>
</dbReference>
<sequence length="289" mass="33118">MRIYKKKVHTMKNILSVFIITFLVLSCKGQNSSNQSKNDWALHKLAGKVKKIKEIMYLGDGLSKSIKEASETSYNENGYIIHAYSHGTFDKAASTTSISYDQNNKIKEAKMFDPDNNEIMKVTYGYSKDGKEIDTKVENKSINITYSEKIINTYNNANQLVGTKTLQDGKLRSIISIKDSANQKITEEKLLDSAGKLKSKTIKKFDKKDNLLEKSEYGGPDAKDLEFKVIFKYNERNHPVEITKYNNDGSTEYKDSSEYVYDKIGNWIKRTDFSDGEIDTVTERKVEYY</sequence>
<dbReference type="AlphaFoldDB" id="A0A2X2X0B5"/>
<evidence type="ECO:0000313" key="2">
    <source>
        <dbReference type="EMBL" id="SQB46184.1"/>
    </source>
</evidence>
<reference evidence="2 4" key="2">
    <citation type="submission" date="2018-06" db="EMBL/GenBank/DDBJ databases">
        <authorList>
            <consortium name="Pathogen Informatics"/>
            <person name="Doyle S."/>
        </authorList>
    </citation>
    <scope>NUCLEOTIDE SEQUENCE [LARGE SCALE GENOMIC DNA]</scope>
    <source>
        <strain evidence="2 4">NCTC13492</strain>
    </source>
</reference>
<dbReference type="PROSITE" id="PS51257">
    <property type="entry name" value="PROKAR_LIPOPROTEIN"/>
    <property type="match status" value="1"/>
</dbReference>
<organism evidence="2 4">
    <name type="scientific">Chryseobacterium jejuense</name>
    <dbReference type="NCBI Taxonomy" id="445960"/>
    <lineage>
        <taxon>Bacteria</taxon>
        <taxon>Pseudomonadati</taxon>
        <taxon>Bacteroidota</taxon>
        <taxon>Flavobacteriia</taxon>
        <taxon>Flavobacteriales</taxon>
        <taxon>Weeksellaceae</taxon>
        <taxon>Chryseobacterium group</taxon>
        <taxon>Chryseobacterium</taxon>
    </lineage>
</organism>
<keyword evidence="3" id="KW-1185">Reference proteome</keyword>
<reference evidence="1 3" key="1">
    <citation type="submission" date="2016-10" db="EMBL/GenBank/DDBJ databases">
        <authorList>
            <person name="Varghese N."/>
            <person name="Submissions S."/>
        </authorList>
    </citation>
    <scope>NUCLEOTIDE SEQUENCE [LARGE SCALE GENOMIC DNA]</scope>
    <source>
        <strain evidence="1 3">DSM 19299</strain>
    </source>
</reference>
<dbReference type="Proteomes" id="UP000199426">
    <property type="component" value="Unassembled WGS sequence"/>
</dbReference>